<evidence type="ECO:0000256" key="5">
    <source>
        <dbReference type="ARBA" id="ARBA00022490"/>
    </source>
</evidence>
<dbReference type="InterPro" id="IPR027417">
    <property type="entry name" value="P-loop_NTPase"/>
</dbReference>
<dbReference type="Pfam" id="PF00071">
    <property type="entry name" value="Ras"/>
    <property type="match status" value="1"/>
</dbReference>
<dbReference type="InterPro" id="IPR001806">
    <property type="entry name" value="Small_GTPase"/>
</dbReference>
<evidence type="ECO:0000256" key="11">
    <source>
        <dbReference type="ARBA" id="ARBA00023289"/>
    </source>
</evidence>
<dbReference type="EMBL" id="VZRT01000753">
    <property type="protein sequence ID" value="NWW34893.1"/>
    <property type="molecule type" value="Genomic_DNA"/>
</dbReference>
<keyword evidence="8" id="KW-0472">Membrane</keyword>
<dbReference type="FunFam" id="3.40.50.300:FF:000569">
    <property type="entry name" value="Rho-related GTP-binding protein Rho6"/>
    <property type="match status" value="1"/>
</dbReference>
<evidence type="ECO:0000256" key="8">
    <source>
        <dbReference type="ARBA" id="ARBA00023136"/>
    </source>
</evidence>
<proteinExistence type="predicted"/>
<keyword evidence="4" id="KW-0488">Methylation</keyword>
<dbReference type="SMART" id="SM00173">
    <property type="entry name" value="RAS"/>
    <property type="match status" value="1"/>
</dbReference>
<dbReference type="PANTHER" id="PTHR24072">
    <property type="entry name" value="RHO FAMILY GTPASE"/>
    <property type="match status" value="1"/>
</dbReference>
<feature type="non-terminal residue" evidence="16">
    <location>
        <position position="240"/>
    </location>
</feature>
<keyword evidence="9" id="KW-0206">Cytoskeleton</keyword>
<reference evidence="16 17" key="1">
    <citation type="submission" date="2019-09" db="EMBL/GenBank/DDBJ databases">
        <title>Bird 10,000 Genomes (B10K) Project - Family phase.</title>
        <authorList>
            <person name="Zhang G."/>
        </authorList>
    </citation>
    <scope>NUCLEOTIDE SEQUENCE [LARGE SCALE GENOMIC DNA]</scope>
    <source>
        <strain evidence="16">B10K-DU-030-18</strain>
    </source>
</reference>
<dbReference type="Proteomes" id="UP000545574">
    <property type="component" value="Unassembled WGS sequence"/>
</dbReference>
<dbReference type="SMART" id="SM00175">
    <property type="entry name" value="RAB"/>
    <property type="match status" value="1"/>
</dbReference>
<keyword evidence="7" id="KW-0342">GTP-binding</keyword>
<evidence type="ECO:0000256" key="9">
    <source>
        <dbReference type="ARBA" id="ARBA00023212"/>
    </source>
</evidence>
<dbReference type="PROSITE" id="PS51421">
    <property type="entry name" value="RAS"/>
    <property type="match status" value="1"/>
</dbReference>
<dbReference type="InterPro" id="IPR005225">
    <property type="entry name" value="Small_GTP-bd"/>
</dbReference>
<evidence type="ECO:0000256" key="10">
    <source>
        <dbReference type="ARBA" id="ARBA00023288"/>
    </source>
</evidence>
<keyword evidence="17" id="KW-1185">Reference proteome</keyword>
<accession>A0A7K6MEI3</accession>
<evidence type="ECO:0000313" key="17">
    <source>
        <dbReference type="Proteomes" id="UP000545574"/>
    </source>
</evidence>
<dbReference type="SMART" id="SM00174">
    <property type="entry name" value="RHO"/>
    <property type="match status" value="1"/>
</dbReference>
<comment type="caution">
    <text evidence="16">The sequence shown here is derived from an EMBL/GenBank/DDBJ whole genome shotgun (WGS) entry which is preliminary data.</text>
</comment>
<dbReference type="PRINTS" id="PR00449">
    <property type="entry name" value="RASTRNSFRMNG"/>
</dbReference>
<dbReference type="GO" id="GO:0005886">
    <property type="term" value="C:plasma membrane"/>
    <property type="evidence" value="ECO:0007669"/>
    <property type="project" value="UniProtKB-SubCell"/>
</dbReference>
<comment type="subcellular location">
    <subcellularLocation>
        <location evidence="2">Cell membrane</location>
        <topology evidence="2">Lipid-anchor</topology>
        <orientation evidence="2">Cytoplasmic side</orientation>
    </subcellularLocation>
    <subcellularLocation>
        <location evidence="1">Cytoplasm</location>
        <location evidence="1">Cytoskeleton</location>
    </subcellularLocation>
</comment>
<evidence type="ECO:0000256" key="4">
    <source>
        <dbReference type="ARBA" id="ARBA00022481"/>
    </source>
</evidence>
<dbReference type="GO" id="GO:0003924">
    <property type="term" value="F:GTPase activity"/>
    <property type="evidence" value="ECO:0007669"/>
    <property type="project" value="InterPro"/>
</dbReference>
<keyword evidence="5" id="KW-0963">Cytoplasm</keyword>
<protein>
    <recommendedName>
        <fullName evidence="13">Rho-related GTP-binding protein Rho6</fullName>
    </recommendedName>
    <alternativeName>
        <fullName evidence="15">Rho family GTPase 1</fullName>
    </alternativeName>
    <alternativeName>
        <fullName evidence="14">Rnd1</fullName>
    </alternativeName>
</protein>
<keyword evidence="11" id="KW-0636">Prenylation</keyword>
<gene>
    <name evidence="16" type="primary">Rnd1</name>
    <name evidence="16" type="ORF">PANBIA_R06837</name>
</gene>
<evidence type="ECO:0000256" key="14">
    <source>
        <dbReference type="ARBA" id="ARBA00076616"/>
    </source>
</evidence>
<evidence type="ECO:0000256" key="3">
    <source>
        <dbReference type="ARBA" id="ARBA00022475"/>
    </source>
</evidence>
<keyword evidence="3" id="KW-1003">Cell membrane</keyword>
<keyword evidence="10" id="KW-0449">Lipoprotein</keyword>
<dbReference type="InterPro" id="IPR003578">
    <property type="entry name" value="Small_GTPase_Rho"/>
</dbReference>
<evidence type="ECO:0000256" key="1">
    <source>
        <dbReference type="ARBA" id="ARBA00004245"/>
    </source>
</evidence>
<evidence type="ECO:0000256" key="13">
    <source>
        <dbReference type="ARBA" id="ARBA00069390"/>
    </source>
</evidence>
<organism evidence="16 17">
    <name type="scientific">Panurus biarmicus</name>
    <name type="common">Bearded tit</name>
    <dbReference type="NCBI Taxonomy" id="181101"/>
    <lineage>
        <taxon>Eukaryota</taxon>
        <taxon>Metazoa</taxon>
        <taxon>Chordata</taxon>
        <taxon>Craniata</taxon>
        <taxon>Vertebrata</taxon>
        <taxon>Euteleostomi</taxon>
        <taxon>Archelosauria</taxon>
        <taxon>Archosauria</taxon>
        <taxon>Dinosauria</taxon>
        <taxon>Saurischia</taxon>
        <taxon>Theropoda</taxon>
        <taxon>Coelurosauria</taxon>
        <taxon>Aves</taxon>
        <taxon>Neognathae</taxon>
        <taxon>Neoaves</taxon>
        <taxon>Telluraves</taxon>
        <taxon>Australaves</taxon>
        <taxon>Passeriformes</taxon>
        <taxon>Sylvioidea</taxon>
        <taxon>Sylviidae</taxon>
        <taxon>Sylviidae incertae sedis</taxon>
        <taxon>Panurus</taxon>
    </lineage>
</organism>
<dbReference type="AlphaFoldDB" id="A0A7K6MEI3"/>
<comment type="function">
    <text evidence="12">Lacks intrinsic GTPase activity. Has a low affinity for GDP, and constitutively binds GTP. Controls rearrangements of the actin cytoskeleton. Induces the Rac-dependent neuritic process formation in part by disruption of the cortical actin filaments. Causes the formation of many neuritic processes from the cell body with disruption of the cortical actin filaments.</text>
</comment>
<sequence length="240" mass="26592">MRERRPAPAAPARCKLVLVGDVQCGKTAMLQVLAKDCYPETYVPTVFENYTACLASEEQRVELSLWDTSGSPYYDNVRPLCYSDSDAVLLCFDVSRPETLDSATKKQLCALTPQWKTEILDYCPNTRVLLIGCKTDLRTDLSTLLELSHQKQAPISYEQGCAAARQLGAEGYLECSAFTSEKSVHSIFRTVSGICLSKAPAQPPRSPPRSLSKRLLHLPSRSELISSTFKKEKAKSCSVM</sequence>
<evidence type="ECO:0000256" key="15">
    <source>
        <dbReference type="ARBA" id="ARBA00080574"/>
    </source>
</evidence>
<dbReference type="GO" id="GO:0005525">
    <property type="term" value="F:GTP binding"/>
    <property type="evidence" value="ECO:0007669"/>
    <property type="project" value="UniProtKB-KW"/>
</dbReference>
<keyword evidence="6" id="KW-0547">Nucleotide-binding</keyword>
<dbReference type="GO" id="GO:0005856">
    <property type="term" value="C:cytoskeleton"/>
    <property type="evidence" value="ECO:0007669"/>
    <property type="project" value="UniProtKB-SubCell"/>
</dbReference>
<dbReference type="Gene3D" id="3.40.50.300">
    <property type="entry name" value="P-loop containing nucleotide triphosphate hydrolases"/>
    <property type="match status" value="1"/>
</dbReference>
<evidence type="ECO:0000313" key="16">
    <source>
        <dbReference type="EMBL" id="NWW34893.1"/>
    </source>
</evidence>
<evidence type="ECO:0000256" key="2">
    <source>
        <dbReference type="ARBA" id="ARBA00004342"/>
    </source>
</evidence>
<dbReference type="NCBIfam" id="TIGR00231">
    <property type="entry name" value="small_GTP"/>
    <property type="match status" value="1"/>
</dbReference>
<evidence type="ECO:0000256" key="12">
    <source>
        <dbReference type="ARBA" id="ARBA00054800"/>
    </source>
</evidence>
<dbReference type="SUPFAM" id="SSF52540">
    <property type="entry name" value="P-loop containing nucleoside triphosphate hydrolases"/>
    <property type="match status" value="1"/>
</dbReference>
<dbReference type="GO" id="GO:0007264">
    <property type="term" value="P:small GTPase-mediated signal transduction"/>
    <property type="evidence" value="ECO:0007669"/>
    <property type="project" value="InterPro"/>
</dbReference>
<dbReference type="PROSITE" id="PS51420">
    <property type="entry name" value="RHO"/>
    <property type="match status" value="1"/>
</dbReference>
<name>A0A7K6MEI3_PANBI</name>
<feature type="non-terminal residue" evidence="16">
    <location>
        <position position="1"/>
    </location>
</feature>
<evidence type="ECO:0000256" key="6">
    <source>
        <dbReference type="ARBA" id="ARBA00022741"/>
    </source>
</evidence>
<dbReference type="PROSITE" id="PS51419">
    <property type="entry name" value="RAB"/>
    <property type="match status" value="1"/>
</dbReference>
<evidence type="ECO:0000256" key="7">
    <source>
        <dbReference type="ARBA" id="ARBA00023134"/>
    </source>
</evidence>